<dbReference type="Proteomes" id="UP000521872">
    <property type="component" value="Unassembled WGS sequence"/>
</dbReference>
<name>A0A8H4R4N9_9AGAR</name>
<keyword evidence="3" id="KW-1185">Reference proteome</keyword>
<gene>
    <name evidence="2" type="ORF">D9613_009533</name>
</gene>
<proteinExistence type="predicted"/>
<feature type="compositionally biased region" description="Polar residues" evidence="1">
    <location>
        <begin position="283"/>
        <end position="292"/>
    </location>
</feature>
<organism evidence="2 3">
    <name type="scientific">Agrocybe pediades</name>
    <dbReference type="NCBI Taxonomy" id="84607"/>
    <lineage>
        <taxon>Eukaryota</taxon>
        <taxon>Fungi</taxon>
        <taxon>Dikarya</taxon>
        <taxon>Basidiomycota</taxon>
        <taxon>Agaricomycotina</taxon>
        <taxon>Agaricomycetes</taxon>
        <taxon>Agaricomycetidae</taxon>
        <taxon>Agaricales</taxon>
        <taxon>Agaricineae</taxon>
        <taxon>Strophariaceae</taxon>
        <taxon>Agrocybe</taxon>
    </lineage>
</organism>
<reference evidence="2 3" key="1">
    <citation type="submission" date="2019-12" db="EMBL/GenBank/DDBJ databases">
        <authorList>
            <person name="Floudas D."/>
            <person name="Bentzer J."/>
            <person name="Ahren D."/>
            <person name="Johansson T."/>
            <person name="Persson P."/>
            <person name="Tunlid A."/>
        </authorList>
    </citation>
    <scope>NUCLEOTIDE SEQUENCE [LARGE SCALE GENOMIC DNA]</scope>
    <source>
        <strain evidence="2 3">CBS 102.39</strain>
    </source>
</reference>
<evidence type="ECO:0000256" key="1">
    <source>
        <dbReference type="SAM" id="MobiDB-lite"/>
    </source>
</evidence>
<evidence type="ECO:0000313" key="3">
    <source>
        <dbReference type="Proteomes" id="UP000521872"/>
    </source>
</evidence>
<dbReference type="AlphaFoldDB" id="A0A8H4R4N9"/>
<evidence type="ECO:0000313" key="2">
    <source>
        <dbReference type="EMBL" id="KAF4622105.1"/>
    </source>
</evidence>
<feature type="region of interest" description="Disordered" evidence="1">
    <location>
        <begin position="277"/>
        <end position="401"/>
    </location>
</feature>
<protein>
    <submittedName>
        <fullName evidence="2">Uncharacterized protein</fullName>
    </submittedName>
</protein>
<feature type="compositionally biased region" description="Polar residues" evidence="1">
    <location>
        <begin position="237"/>
        <end position="250"/>
    </location>
</feature>
<comment type="caution">
    <text evidence="2">The sequence shown here is derived from an EMBL/GenBank/DDBJ whole genome shotgun (WGS) entry which is preliminary data.</text>
</comment>
<dbReference type="EMBL" id="JAACJL010000002">
    <property type="protein sequence ID" value="KAF4622105.1"/>
    <property type="molecule type" value="Genomic_DNA"/>
</dbReference>
<feature type="region of interest" description="Disordered" evidence="1">
    <location>
        <begin position="229"/>
        <end position="250"/>
    </location>
</feature>
<accession>A0A8H4R4N9</accession>
<sequence>MENSDTVHGGHPAIPAAVNCPHLNREQFLSQLQERMIFAIEDVASEIKELQIRIMEDKERQRRMIRTISQVLGNDIENKITEFVSQTMKENPPQTFRDKQKVLNAYKDEGWMTQKAELVAAAVEDDVQSPKFQTDDSDLQKAGKLLDAGDAMQIPCDGYLEMSSAVVGTETLPLGELSSVQAHYDPPQKSLAYQNQRAADLSLEPAKPSHHVGVVSSSSKSLIATLDRSTQELEESQLPTSTQRPSQSLETHSACTIAGVFRFIASAASAFSTVLPLKESKPTQESATTSQELEAPIESISLGRPQQDTAKSKKRKNGTIRGPLAPSAVHQRPRRPVRPRPYSPTSSIEYLGTTSVPNAVAHEPTHGCQTASSLGKRRRLAEVARSTDSAREGRHNCSSGA</sequence>
<feature type="compositionally biased region" description="Polar residues" evidence="1">
    <location>
        <begin position="345"/>
        <end position="357"/>
    </location>
</feature>